<dbReference type="PANTHER" id="PTHR43214:SF43">
    <property type="entry name" value="TWO-COMPONENT RESPONSE REGULATOR"/>
    <property type="match status" value="1"/>
</dbReference>
<dbReference type="PANTHER" id="PTHR43214">
    <property type="entry name" value="TWO-COMPONENT RESPONSE REGULATOR"/>
    <property type="match status" value="1"/>
</dbReference>
<evidence type="ECO:0000313" key="7">
    <source>
        <dbReference type="Proteomes" id="UP000598820"/>
    </source>
</evidence>
<evidence type="ECO:0000256" key="3">
    <source>
        <dbReference type="PROSITE-ProRule" id="PRU00169"/>
    </source>
</evidence>
<dbReference type="SUPFAM" id="SSF46894">
    <property type="entry name" value="C-terminal effector domain of the bipartite response regulators"/>
    <property type="match status" value="1"/>
</dbReference>
<accession>A0A926Y428</accession>
<dbReference type="Pfam" id="PF00072">
    <property type="entry name" value="Response_reg"/>
    <property type="match status" value="1"/>
</dbReference>
<gene>
    <name evidence="6" type="ORF">IC229_25585</name>
</gene>
<evidence type="ECO:0000313" key="6">
    <source>
        <dbReference type="EMBL" id="MBD2704043.1"/>
    </source>
</evidence>
<feature type="domain" description="Response regulatory" evidence="5">
    <location>
        <begin position="14"/>
        <end position="130"/>
    </location>
</feature>
<evidence type="ECO:0000256" key="2">
    <source>
        <dbReference type="ARBA" id="ARBA00023125"/>
    </source>
</evidence>
<organism evidence="6 7">
    <name type="scientific">Spirosoma profusum</name>
    <dbReference type="NCBI Taxonomy" id="2771354"/>
    <lineage>
        <taxon>Bacteria</taxon>
        <taxon>Pseudomonadati</taxon>
        <taxon>Bacteroidota</taxon>
        <taxon>Cytophagia</taxon>
        <taxon>Cytophagales</taxon>
        <taxon>Cytophagaceae</taxon>
        <taxon>Spirosoma</taxon>
    </lineage>
</organism>
<dbReference type="PROSITE" id="PS50110">
    <property type="entry name" value="RESPONSE_REGULATORY"/>
    <property type="match status" value="1"/>
</dbReference>
<dbReference type="GO" id="GO:0000160">
    <property type="term" value="P:phosphorelay signal transduction system"/>
    <property type="evidence" value="ECO:0007669"/>
    <property type="project" value="InterPro"/>
</dbReference>
<dbReference type="GO" id="GO:0006355">
    <property type="term" value="P:regulation of DNA-templated transcription"/>
    <property type="evidence" value="ECO:0007669"/>
    <property type="project" value="InterPro"/>
</dbReference>
<dbReference type="PROSITE" id="PS50043">
    <property type="entry name" value="HTH_LUXR_2"/>
    <property type="match status" value="1"/>
</dbReference>
<sequence length="223" mass="25167">MIFLNYTTVSETIKIALADDHVALRNGLALLIKMLGYTVLFEGSNGKELIQSLNNDNLPDVILMDINMPQMDGFATTDWLKKHHPTIKVLALSMYDDEGAIIRMLKSGARGYLLKSAEADDLRRAIDNVYAKGFHYSEMVTGTLFRANYQDEDAGKVANLSDRELHFLKLASTELTYKEIADEMYVSPRTVDGYRETLFEKLDVKSRIGLVLFAIKNRIVHIG</sequence>
<evidence type="ECO:0000259" key="4">
    <source>
        <dbReference type="PROSITE" id="PS50043"/>
    </source>
</evidence>
<comment type="caution">
    <text evidence="6">The sequence shown here is derived from an EMBL/GenBank/DDBJ whole genome shotgun (WGS) entry which is preliminary data.</text>
</comment>
<dbReference type="InterPro" id="IPR000792">
    <property type="entry name" value="Tscrpt_reg_LuxR_C"/>
</dbReference>
<keyword evidence="1 3" id="KW-0597">Phosphoprotein</keyword>
<dbReference type="InterPro" id="IPR001789">
    <property type="entry name" value="Sig_transdc_resp-reg_receiver"/>
</dbReference>
<dbReference type="InterPro" id="IPR011006">
    <property type="entry name" value="CheY-like_superfamily"/>
</dbReference>
<dbReference type="SUPFAM" id="SSF52172">
    <property type="entry name" value="CheY-like"/>
    <property type="match status" value="1"/>
</dbReference>
<dbReference type="CDD" id="cd06170">
    <property type="entry name" value="LuxR_C_like"/>
    <property type="match status" value="1"/>
</dbReference>
<dbReference type="InterPro" id="IPR016032">
    <property type="entry name" value="Sig_transdc_resp-reg_C-effctor"/>
</dbReference>
<name>A0A926Y428_9BACT</name>
<protein>
    <submittedName>
        <fullName evidence="6">Response regulator transcription factor</fullName>
    </submittedName>
</protein>
<dbReference type="EMBL" id="JACWZY010000027">
    <property type="protein sequence ID" value="MBD2704043.1"/>
    <property type="molecule type" value="Genomic_DNA"/>
</dbReference>
<dbReference type="PRINTS" id="PR00038">
    <property type="entry name" value="HTHLUXR"/>
</dbReference>
<dbReference type="InterPro" id="IPR039420">
    <property type="entry name" value="WalR-like"/>
</dbReference>
<feature type="domain" description="HTH luxR-type" evidence="4">
    <location>
        <begin position="153"/>
        <end position="218"/>
    </location>
</feature>
<dbReference type="AlphaFoldDB" id="A0A926Y428"/>
<dbReference type="SMART" id="SM00448">
    <property type="entry name" value="REC"/>
    <property type="match status" value="1"/>
</dbReference>
<dbReference type="Proteomes" id="UP000598820">
    <property type="component" value="Unassembled WGS sequence"/>
</dbReference>
<dbReference type="CDD" id="cd17535">
    <property type="entry name" value="REC_NarL-like"/>
    <property type="match status" value="1"/>
</dbReference>
<feature type="modified residue" description="4-aspartylphosphate" evidence="3">
    <location>
        <position position="65"/>
    </location>
</feature>
<proteinExistence type="predicted"/>
<dbReference type="SMART" id="SM00421">
    <property type="entry name" value="HTH_LUXR"/>
    <property type="match status" value="1"/>
</dbReference>
<dbReference type="Pfam" id="PF00196">
    <property type="entry name" value="GerE"/>
    <property type="match status" value="1"/>
</dbReference>
<evidence type="ECO:0000259" key="5">
    <source>
        <dbReference type="PROSITE" id="PS50110"/>
    </source>
</evidence>
<keyword evidence="7" id="KW-1185">Reference proteome</keyword>
<keyword evidence="2" id="KW-0238">DNA-binding</keyword>
<dbReference type="InterPro" id="IPR058245">
    <property type="entry name" value="NreC/VraR/RcsB-like_REC"/>
</dbReference>
<dbReference type="Gene3D" id="3.40.50.2300">
    <property type="match status" value="1"/>
</dbReference>
<evidence type="ECO:0000256" key="1">
    <source>
        <dbReference type="ARBA" id="ARBA00022553"/>
    </source>
</evidence>
<reference evidence="6" key="1">
    <citation type="submission" date="2020-09" db="EMBL/GenBank/DDBJ databases">
        <authorList>
            <person name="Kim M.K."/>
        </authorList>
    </citation>
    <scope>NUCLEOTIDE SEQUENCE</scope>
    <source>
        <strain evidence="6">BT702</strain>
    </source>
</reference>
<dbReference type="GO" id="GO:0003677">
    <property type="term" value="F:DNA binding"/>
    <property type="evidence" value="ECO:0007669"/>
    <property type="project" value="UniProtKB-KW"/>
</dbReference>